<name>A0A1Y1XY17_9FUNG</name>
<evidence type="ECO:0000256" key="11">
    <source>
        <dbReference type="ARBA" id="ARBA00023098"/>
    </source>
</evidence>
<dbReference type="GO" id="GO:0016020">
    <property type="term" value="C:membrane"/>
    <property type="evidence" value="ECO:0007669"/>
    <property type="project" value="UniProtKB-SubCell"/>
</dbReference>
<evidence type="ECO:0000256" key="9">
    <source>
        <dbReference type="ARBA" id="ARBA00022919"/>
    </source>
</evidence>
<dbReference type="GO" id="GO:0006665">
    <property type="term" value="P:sphingolipid metabolic process"/>
    <property type="evidence" value="ECO:0007669"/>
    <property type="project" value="UniProtKB-KW"/>
</dbReference>
<dbReference type="EMBL" id="MCFE01000370">
    <property type="protein sequence ID" value="ORX90643.1"/>
    <property type="molecule type" value="Genomic_DNA"/>
</dbReference>
<keyword evidence="12 13" id="KW-0472">Membrane</keyword>
<evidence type="ECO:0000313" key="15">
    <source>
        <dbReference type="EMBL" id="ORX90643.1"/>
    </source>
</evidence>
<keyword evidence="10 13" id="KW-1133">Transmembrane helix</keyword>
<dbReference type="InterPro" id="IPR038772">
    <property type="entry name" value="Sph/SMPD2-like"/>
</dbReference>
<reference evidence="15 16" key="1">
    <citation type="submission" date="2016-07" db="EMBL/GenBank/DDBJ databases">
        <title>Pervasive Adenine N6-methylation of Active Genes in Fungi.</title>
        <authorList>
            <consortium name="DOE Joint Genome Institute"/>
            <person name="Mondo S.J."/>
            <person name="Dannebaum R.O."/>
            <person name="Kuo R.C."/>
            <person name="Labutti K."/>
            <person name="Haridas S."/>
            <person name="Kuo A."/>
            <person name="Salamov A."/>
            <person name="Ahrendt S.R."/>
            <person name="Lipzen A."/>
            <person name="Sullivan W."/>
            <person name="Andreopoulos W.B."/>
            <person name="Clum A."/>
            <person name="Lindquist E."/>
            <person name="Daum C."/>
            <person name="Ramamoorthy G.K."/>
            <person name="Gryganskyi A."/>
            <person name="Culley D."/>
            <person name="Magnuson J.K."/>
            <person name="James T.Y."/>
            <person name="O'Malley M.A."/>
            <person name="Stajich J.E."/>
            <person name="Spatafora J.W."/>
            <person name="Visel A."/>
            <person name="Grigoriev I.V."/>
        </authorList>
    </citation>
    <scope>NUCLEOTIDE SEQUENCE [LARGE SCALE GENOMIC DNA]</scope>
    <source>
        <strain evidence="15 16">CBS 931.73</strain>
    </source>
</reference>
<dbReference type="AlphaFoldDB" id="A0A1Y1XY17"/>
<keyword evidence="6" id="KW-0479">Metal-binding</keyword>
<dbReference type="Proteomes" id="UP000193498">
    <property type="component" value="Unassembled WGS sequence"/>
</dbReference>
<evidence type="ECO:0000259" key="14">
    <source>
        <dbReference type="Pfam" id="PF03372"/>
    </source>
</evidence>
<comment type="pathway">
    <text evidence="2">Lipid metabolism; sphingolipid metabolism.</text>
</comment>
<feature type="transmembrane region" description="Helical" evidence="13">
    <location>
        <begin position="346"/>
        <end position="367"/>
    </location>
</feature>
<evidence type="ECO:0000256" key="5">
    <source>
        <dbReference type="ARBA" id="ARBA00022692"/>
    </source>
</evidence>
<dbReference type="FunCoup" id="A0A1Y1XY17">
    <property type="interactions" value="62"/>
</dbReference>
<dbReference type="Pfam" id="PF03372">
    <property type="entry name" value="Exo_endo_phos"/>
    <property type="match status" value="1"/>
</dbReference>
<keyword evidence="16" id="KW-1185">Reference proteome</keyword>
<dbReference type="InterPro" id="IPR005135">
    <property type="entry name" value="Endo/exonuclease/phosphatase"/>
</dbReference>
<evidence type="ECO:0000256" key="12">
    <source>
        <dbReference type="ARBA" id="ARBA00023136"/>
    </source>
</evidence>
<gene>
    <name evidence="15" type="ORF">K493DRAFT_57687</name>
</gene>
<evidence type="ECO:0000256" key="6">
    <source>
        <dbReference type="ARBA" id="ARBA00022723"/>
    </source>
</evidence>
<dbReference type="PANTHER" id="PTHR16320:SF24">
    <property type="entry name" value="PHOSPHODIESTERASE, PUTATIVE-RELATED"/>
    <property type="match status" value="1"/>
</dbReference>
<evidence type="ECO:0000256" key="13">
    <source>
        <dbReference type="SAM" id="Phobius"/>
    </source>
</evidence>
<comment type="subcellular location">
    <subcellularLocation>
        <location evidence="1">Membrane</location>
        <topology evidence="1">Multi-pass membrane protein</topology>
    </subcellularLocation>
</comment>
<comment type="pathway">
    <text evidence="3">Sphingolipid metabolism.</text>
</comment>
<feature type="transmembrane region" description="Helical" evidence="13">
    <location>
        <begin position="379"/>
        <end position="399"/>
    </location>
</feature>
<dbReference type="InterPro" id="IPR036691">
    <property type="entry name" value="Endo/exonu/phosph_ase_sf"/>
</dbReference>
<organism evidence="15 16">
    <name type="scientific">Basidiobolus meristosporus CBS 931.73</name>
    <dbReference type="NCBI Taxonomy" id="1314790"/>
    <lineage>
        <taxon>Eukaryota</taxon>
        <taxon>Fungi</taxon>
        <taxon>Fungi incertae sedis</taxon>
        <taxon>Zoopagomycota</taxon>
        <taxon>Entomophthoromycotina</taxon>
        <taxon>Basidiobolomycetes</taxon>
        <taxon>Basidiobolales</taxon>
        <taxon>Basidiobolaceae</taxon>
        <taxon>Basidiobolus</taxon>
    </lineage>
</organism>
<evidence type="ECO:0000256" key="2">
    <source>
        <dbReference type="ARBA" id="ARBA00004760"/>
    </source>
</evidence>
<dbReference type="OrthoDB" id="387657at2759"/>
<keyword evidence="7" id="KW-0378">Hydrolase</keyword>
<evidence type="ECO:0000256" key="8">
    <source>
        <dbReference type="ARBA" id="ARBA00022842"/>
    </source>
</evidence>
<evidence type="ECO:0000256" key="3">
    <source>
        <dbReference type="ARBA" id="ARBA00004991"/>
    </source>
</evidence>
<sequence length="425" mass="48573">MTSEISVFTLNCWGLKFVSEKRRQRLNAIAQYLAESKYDIVGLQELWVFEDFESVRRIVSEALPFSRFFHTGVFGAGLAIFSKFPLVNGFARPYSLNGNPLKVFQGDWYVAKAVACCHLLHPTAGIIEVYNTHLIAQYSSKDENSYHRAAQGWELTRLIAEAVKNGNHIIALGDYNSKPDNLVINMLKSYGGLTDSWDQIHRSRMRDVTYNPNMNVDDIVRMNGLTCDVPSNTFTKRKLKQQMDNQLPGERLDYIFYSQNPYMRCKDSQVCLTELIPGLGCSFSDHFAVTSTFDIANKDTGNPVEDFNVGSMDTPGESLKDEKLIEVLLHLLWAGLKNTQHRRNGYYWRFWISLFITFILLFLVPTAQLPVWLSVVSNIAMLAVGIYAFTFFLVSILYVRNEDGAFRRIFEDVDTLKNAKMFNSN</sequence>
<evidence type="ECO:0000256" key="1">
    <source>
        <dbReference type="ARBA" id="ARBA00004141"/>
    </source>
</evidence>
<feature type="domain" description="Endonuclease/exonuclease/phosphatase" evidence="14">
    <location>
        <begin position="9"/>
        <end position="286"/>
    </location>
</feature>
<keyword evidence="5 13" id="KW-0812">Transmembrane</keyword>
<dbReference type="Gene3D" id="3.60.10.10">
    <property type="entry name" value="Endonuclease/exonuclease/phosphatase"/>
    <property type="match status" value="1"/>
</dbReference>
<comment type="similarity">
    <text evidence="4">Belongs to the neutral sphingomyelinase family.</text>
</comment>
<dbReference type="GO" id="GO:0046872">
    <property type="term" value="F:metal ion binding"/>
    <property type="evidence" value="ECO:0007669"/>
    <property type="project" value="UniProtKB-KW"/>
</dbReference>
<protein>
    <submittedName>
        <fullName evidence="15">DNase I-like protein</fullName>
    </submittedName>
</protein>
<accession>A0A1Y1XY17</accession>
<keyword evidence="8" id="KW-0460">Magnesium</keyword>
<keyword evidence="11" id="KW-0443">Lipid metabolism</keyword>
<dbReference type="InParanoid" id="A0A1Y1XY17"/>
<comment type="caution">
    <text evidence="15">The sequence shown here is derived from an EMBL/GenBank/DDBJ whole genome shotgun (WGS) entry which is preliminary data.</text>
</comment>
<dbReference type="SUPFAM" id="SSF56219">
    <property type="entry name" value="DNase I-like"/>
    <property type="match status" value="1"/>
</dbReference>
<proteinExistence type="inferred from homology"/>
<evidence type="ECO:0000256" key="10">
    <source>
        <dbReference type="ARBA" id="ARBA00022989"/>
    </source>
</evidence>
<dbReference type="GO" id="GO:0004767">
    <property type="term" value="F:sphingomyelin phosphodiesterase activity"/>
    <property type="evidence" value="ECO:0007669"/>
    <property type="project" value="InterPro"/>
</dbReference>
<evidence type="ECO:0000256" key="7">
    <source>
        <dbReference type="ARBA" id="ARBA00022801"/>
    </source>
</evidence>
<dbReference type="STRING" id="1314790.A0A1Y1XY17"/>
<keyword evidence="9" id="KW-0746">Sphingolipid metabolism</keyword>
<evidence type="ECO:0000313" key="16">
    <source>
        <dbReference type="Proteomes" id="UP000193498"/>
    </source>
</evidence>
<dbReference type="PANTHER" id="PTHR16320">
    <property type="entry name" value="SPHINGOMYELINASE FAMILY MEMBER"/>
    <property type="match status" value="1"/>
</dbReference>
<evidence type="ECO:0000256" key="4">
    <source>
        <dbReference type="ARBA" id="ARBA00006335"/>
    </source>
</evidence>